<feature type="compositionally biased region" description="Basic and acidic residues" evidence="1">
    <location>
        <begin position="51"/>
        <end position="62"/>
    </location>
</feature>
<dbReference type="PROSITE" id="PS51257">
    <property type="entry name" value="PROKAR_LIPOPROTEIN"/>
    <property type="match status" value="1"/>
</dbReference>
<reference evidence="2 3" key="1">
    <citation type="journal article" date="2023" name="Mol. Biol. Evol.">
        <title>Genomics of Secondarily Temperate Adaptation in the Only Non-Antarctic Icefish.</title>
        <authorList>
            <person name="Rivera-Colon A.G."/>
            <person name="Rayamajhi N."/>
            <person name="Minhas B.F."/>
            <person name="Madrigal G."/>
            <person name="Bilyk K.T."/>
            <person name="Yoon V."/>
            <person name="Hune M."/>
            <person name="Gregory S."/>
            <person name="Cheng C.H.C."/>
            <person name="Catchen J.M."/>
        </authorList>
    </citation>
    <scope>NUCLEOTIDE SEQUENCE [LARGE SCALE GENOMIC DNA]</scope>
    <source>
        <tissue evidence="2">White muscle</tissue>
    </source>
</reference>
<sequence>MKMCQLTSCGLGLKGFPGTSTMTSCPSKFPLDLFGFRLGGKPGSGADTEDETQHIKKQTADRRRGKEEFLRASVIVYTQISDTELEMGCRCFHIGLCWQESPKDGKL</sequence>
<accession>A0AAN8HFP2</accession>
<name>A0AAN8HFP2_CHAGU</name>
<feature type="region of interest" description="Disordered" evidence="1">
    <location>
        <begin position="42"/>
        <end position="62"/>
    </location>
</feature>
<keyword evidence="3" id="KW-1185">Reference proteome</keyword>
<evidence type="ECO:0000313" key="3">
    <source>
        <dbReference type="Proteomes" id="UP001331515"/>
    </source>
</evidence>
<evidence type="ECO:0000256" key="1">
    <source>
        <dbReference type="SAM" id="MobiDB-lite"/>
    </source>
</evidence>
<dbReference type="AlphaFoldDB" id="A0AAN8HFP2"/>
<evidence type="ECO:0000313" key="2">
    <source>
        <dbReference type="EMBL" id="KAK5914539.1"/>
    </source>
</evidence>
<dbReference type="Proteomes" id="UP001331515">
    <property type="component" value="Unassembled WGS sequence"/>
</dbReference>
<dbReference type="EMBL" id="JAURVH010001527">
    <property type="protein sequence ID" value="KAK5914539.1"/>
    <property type="molecule type" value="Genomic_DNA"/>
</dbReference>
<proteinExistence type="predicted"/>
<comment type="caution">
    <text evidence="2">The sequence shown here is derived from an EMBL/GenBank/DDBJ whole genome shotgun (WGS) entry which is preliminary data.</text>
</comment>
<organism evidence="2 3">
    <name type="scientific">Champsocephalus gunnari</name>
    <name type="common">Mackerel icefish</name>
    <dbReference type="NCBI Taxonomy" id="52237"/>
    <lineage>
        <taxon>Eukaryota</taxon>
        <taxon>Metazoa</taxon>
        <taxon>Chordata</taxon>
        <taxon>Craniata</taxon>
        <taxon>Vertebrata</taxon>
        <taxon>Euteleostomi</taxon>
        <taxon>Actinopterygii</taxon>
        <taxon>Neopterygii</taxon>
        <taxon>Teleostei</taxon>
        <taxon>Neoteleostei</taxon>
        <taxon>Acanthomorphata</taxon>
        <taxon>Eupercaria</taxon>
        <taxon>Perciformes</taxon>
        <taxon>Notothenioidei</taxon>
        <taxon>Channichthyidae</taxon>
        <taxon>Champsocephalus</taxon>
    </lineage>
</organism>
<protein>
    <submittedName>
        <fullName evidence="2">Uncharacterized protein</fullName>
    </submittedName>
</protein>
<gene>
    <name evidence="2" type="ORF">CgunFtcFv8_008974</name>
</gene>